<evidence type="ECO:0000256" key="2">
    <source>
        <dbReference type="ARBA" id="ARBA00022475"/>
    </source>
</evidence>
<dbReference type="GO" id="GO:0016763">
    <property type="term" value="F:pentosyltransferase activity"/>
    <property type="evidence" value="ECO:0007669"/>
    <property type="project" value="TreeGrafter"/>
</dbReference>
<feature type="transmembrane region" description="Helical" evidence="8">
    <location>
        <begin position="458"/>
        <end position="474"/>
    </location>
</feature>
<feature type="domain" description="Glycosyltransferase RgtA/B/C/D-like" evidence="9">
    <location>
        <begin position="143"/>
        <end position="286"/>
    </location>
</feature>
<reference evidence="10 11" key="1">
    <citation type="submission" date="2018-06" db="EMBL/GenBank/DDBJ databases">
        <title>Genomic Encyclopedia of Type Strains, Phase I: the one thousand microbial genomes (KMG-I) project.</title>
        <authorList>
            <person name="Kyrpides N."/>
        </authorList>
    </citation>
    <scope>NUCLEOTIDE SEQUENCE [LARGE SCALE GENOMIC DNA]</scope>
    <source>
        <strain evidence="10 11">DSM 19573</strain>
    </source>
</reference>
<dbReference type="PANTHER" id="PTHR33908:SF11">
    <property type="entry name" value="MEMBRANE PROTEIN"/>
    <property type="match status" value="1"/>
</dbReference>
<feature type="transmembrane region" description="Helical" evidence="8">
    <location>
        <begin position="271"/>
        <end position="293"/>
    </location>
</feature>
<keyword evidence="4 10" id="KW-0808">Transferase</keyword>
<evidence type="ECO:0000313" key="10">
    <source>
        <dbReference type="EMBL" id="PYG87318.1"/>
    </source>
</evidence>
<accession>A0A318XLN4</accession>
<dbReference type="Pfam" id="PF13231">
    <property type="entry name" value="PMT_2"/>
    <property type="match status" value="1"/>
</dbReference>
<gene>
    <name evidence="10" type="ORF">LY28_02225</name>
</gene>
<keyword evidence="11" id="KW-1185">Reference proteome</keyword>
<keyword evidence="7 8" id="KW-0472">Membrane</keyword>
<dbReference type="InterPro" id="IPR050297">
    <property type="entry name" value="LipidA_mod_glycosyltrf_83"/>
</dbReference>
<evidence type="ECO:0000259" key="9">
    <source>
        <dbReference type="Pfam" id="PF13231"/>
    </source>
</evidence>
<proteinExistence type="predicted"/>
<feature type="transmembrane region" description="Helical" evidence="8">
    <location>
        <begin position="185"/>
        <end position="203"/>
    </location>
</feature>
<evidence type="ECO:0000256" key="4">
    <source>
        <dbReference type="ARBA" id="ARBA00022679"/>
    </source>
</evidence>
<feature type="transmembrane region" description="Helical" evidence="8">
    <location>
        <begin position="44"/>
        <end position="65"/>
    </location>
</feature>
<feature type="transmembrane region" description="Helical" evidence="8">
    <location>
        <begin position="398"/>
        <end position="422"/>
    </location>
</feature>
<keyword evidence="2" id="KW-1003">Cell membrane</keyword>
<keyword evidence="3 10" id="KW-0328">Glycosyltransferase</keyword>
<evidence type="ECO:0000256" key="7">
    <source>
        <dbReference type="ARBA" id="ARBA00023136"/>
    </source>
</evidence>
<feature type="transmembrane region" description="Helical" evidence="8">
    <location>
        <begin position="12"/>
        <end position="38"/>
    </location>
</feature>
<evidence type="ECO:0000256" key="1">
    <source>
        <dbReference type="ARBA" id="ARBA00004651"/>
    </source>
</evidence>
<sequence length="486" mass="55863">MKPLERNFTAFVNYFLRILFFLILLGSIIIAIGVLVRLSKTEVTVLFLCALLLLAVSMGAAYFVYRYLKYERNYTAAIAVIIGVSLILRVCWILFSDVKPFSDFSLIYDSGARFADGEYWVFKGTSYIARFPHLTMLTIYSGIFQKVFTNALLGIKLVNTVLSVISVYIIYLIGGELYNNKSEGIWCAFAASLFPPFILYNSVVCSENIAMPFFLGSIYIFILVVNGKRNLTWLFFSGILLSLGNLFRMVAYVVAIAYIMYLAIYWQKKKLIKSCAIILMAFFIPLYITNLLLMSSGITEYPLWKGREPSITSVLKGTNIDTLGMWNEEDSKVAERYDYNYGAVETAAKEIIKARLTDTPFYKLLAFYAMKFAAQWSSGDFSAVYWSTGRIEILGTAASFSTLVFFYAQILFIIIILFALRGLFNRRQYMENKVINLFYIIFCGYGLFYLITEQQPRYGYIVSWIFIILMFTYTKRCKELVHEDKF</sequence>
<dbReference type="GO" id="GO:0005886">
    <property type="term" value="C:plasma membrane"/>
    <property type="evidence" value="ECO:0007669"/>
    <property type="project" value="UniProtKB-SubCell"/>
</dbReference>
<evidence type="ECO:0000256" key="5">
    <source>
        <dbReference type="ARBA" id="ARBA00022692"/>
    </source>
</evidence>
<feature type="transmembrane region" description="Helical" evidence="8">
    <location>
        <begin position="434"/>
        <end position="452"/>
    </location>
</feature>
<dbReference type="EMBL" id="QKMR01000012">
    <property type="protein sequence ID" value="PYG87318.1"/>
    <property type="molecule type" value="Genomic_DNA"/>
</dbReference>
<evidence type="ECO:0000256" key="6">
    <source>
        <dbReference type="ARBA" id="ARBA00022989"/>
    </source>
</evidence>
<name>A0A318XLN4_9FIRM</name>
<keyword evidence="5 8" id="KW-0812">Transmembrane</keyword>
<protein>
    <submittedName>
        <fullName evidence="10">Dolichyl-phosphate-mannose-protein mannosyltransferase</fullName>
    </submittedName>
</protein>
<evidence type="ECO:0000256" key="3">
    <source>
        <dbReference type="ARBA" id="ARBA00022676"/>
    </source>
</evidence>
<comment type="subcellular location">
    <subcellularLocation>
        <location evidence="1">Cell membrane</location>
        <topology evidence="1">Multi-pass membrane protein</topology>
    </subcellularLocation>
</comment>
<evidence type="ECO:0000313" key="11">
    <source>
        <dbReference type="Proteomes" id="UP000248132"/>
    </source>
</evidence>
<dbReference type="GO" id="GO:0009103">
    <property type="term" value="P:lipopolysaccharide biosynthetic process"/>
    <property type="evidence" value="ECO:0007669"/>
    <property type="project" value="UniProtKB-ARBA"/>
</dbReference>
<dbReference type="Proteomes" id="UP000248132">
    <property type="component" value="Unassembled WGS sequence"/>
</dbReference>
<organism evidence="10 11">
    <name type="scientific">Ruminiclostridium sufflavum DSM 19573</name>
    <dbReference type="NCBI Taxonomy" id="1121337"/>
    <lineage>
        <taxon>Bacteria</taxon>
        <taxon>Bacillati</taxon>
        <taxon>Bacillota</taxon>
        <taxon>Clostridia</taxon>
        <taxon>Eubacteriales</taxon>
        <taxon>Oscillospiraceae</taxon>
        <taxon>Ruminiclostridium</taxon>
    </lineage>
</organism>
<dbReference type="AlphaFoldDB" id="A0A318XLN4"/>
<comment type="caution">
    <text evidence="10">The sequence shown here is derived from an EMBL/GenBank/DDBJ whole genome shotgun (WGS) entry which is preliminary data.</text>
</comment>
<keyword evidence="6 8" id="KW-1133">Transmembrane helix</keyword>
<dbReference type="PANTHER" id="PTHR33908">
    <property type="entry name" value="MANNOSYLTRANSFERASE YKCB-RELATED"/>
    <property type="match status" value="1"/>
</dbReference>
<feature type="transmembrane region" description="Helical" evidence="8">
    <location>
        <begin position="77"/>
        <end position="95"/>
    </location>
</feature>
<feature type="transmembrane region" description="Helical" evidence="8">
    <location>
        <begin position="151"/>
        <end position="173"/>
    </location>
</feature>
<dbReference type="InterPro" id="IPR038731">
    <property type="entry name" value="RgtA/B/C-like"/>
</dbReference>
<dbReference type="OrthoDB" id="2787520at2"/>
<feature type="transmembrane region" description="Helical" evidence="8">
    <location>
        <begin position="209"/>
        <end position="225"/>
    </location>
</feature>
<evidence type="ECO:0000256" key="8">
    <source>
        <dbReference type="SAM" id="Phobius"/>
    </source>
</evidence>
<dbReference type="RefSeq" id="WP_110462253.1">
    <property type="nucleotide sequence ID" value="NZ_QKMR01000012.1"/>
</dbReference>
<feature type="transmembrane region" description="Helical" evidence="8">
    <location>
        <begin position="246"/>
        <end position="265"/>
    </location>
</feature>